<dbReference type="Pfam" id="PF07586">
    <property type="entry name" value="HXXSHH"/>
    <property type="match status" value="1"/>
</dbReference>
<evidence type="ECO:0000313" key="1">
    <source>
        <dbReference type="EMBL" id="ABF88037.1"/>
    </source>
</evidence>
<dbReference type="STRING" id="246197.MXAN_3827"/>
<dbReference type="EMBL" id="CP000113">
    <property type="protein sequence ID" value="ABF88037.1"/>
    <property type="molecule type" value="Genomic_DNA"/>
</dbReference>
<dbReference type="InterPro" id="IPR006311">
    <property type="entry name" value="TAT_signal"/>
</dbReference>
<dbReference type="EnsemblBacteria" id="ABF88037">
    <property type="protein sequence ID" value="ABF88037"/>
    <property type="gene ID" value="MXAN_3827"/>
</dbReference>
<proteinExistence type="predicted"/>
<sequence>MWGRAPRRALGNPRGLQLSGIPGAFRGGTLVAEQCGGSDNKDPPVPKSRTWELSRRSLLRGAAGAALALPWLEAMAPSTARAQASGAKPPLRFVGMFHSAGVVPNQWFPTTEGANYALTPTLSPLAPVKDDVLVLSGMRLGAWDYYERTHEGGFWMMLTASERIVAGSTDSIDQVIARATSAQVRVPALTLSVENNGYYNPGYRDANGDGFIDPKTSSYDDTQDHCSGEDHCMVTFSRGRRLPNVYNPRVIFDRLFGSLPAEGPTDAERRLWMYRRSVLDRMTGQAKALQAKVGQADKLRLDEYLTGIREIEVAIQKAEQGAPAAACTTGARPVGIPMDGTAYANLMCDLIVKSFECDATRVATLMLGMCVSPMMFTVNGRAFSHHGDASHHGNDPVKLAAKVEIDRWQVARFAHLVQRLKAVPEGEGTLLDNVAVFYSSDISHSDWHNHYDMPVLLAGRAGGAIRPGRHMRAQGKRCGDVLLSILQAFEIPRGTFGPLAQGPLAGLA</sequence>
<reference evidence="1 2" key="1">
    <citation type="journal article" date="2006" name="Proc. Natl. Acad. Sci. U.S.A.">
        <title>Evolution of sensory complexity recorded in a myxobacterial genome.</title>
        <authorList>
            <person name="Goldman B.S."/>
            <person name="Nierman W.C."/>
            <person name="Kaiser D."/>
            <person name="Slater S.C."/>
            <person name="Durkin A.S."/>
            <person name="Eisen J.A."/>
            <person name="Ronning C.M."/>
            <person name="Barbazuk W.B."/>
            <person name="Blanchard M."/>
            <person name="Field C."/>
            <person name="Halling C."/>
            <person name="Hinkle G."/>
            <person name="Iartchuk O."/>
            <person name="Kim H.S."/>
            <person name="Mackenzie C."/>
            <person name="Madupu R."/>
            <person name="Miller N."/>
            <person name="Shvartsbeyn A."/>
            <person name="Sullivan S.A."/>
            <person name="Vaudin M."/>
            <person name="Wiegand R."/>
            <person name="Kaplan H.B."/>
        </authorList>
    </citation>
    <scope>NUCLEOTIDE SEQUENCE [LARGE SCALE GENOMIC DNA]</scope>
    <source>
        <strain evidence="2">DK1622</strain>
    </source>
</reference>
<dbReference type="KEGG" id="mxa:MXAN_3827"/>
<dbReference type="InterPro" id="IPR011447">
    <property type="entry name" value="DUF1552"/>
</dbReference>
<name>Q1D5R4_MYXXD</name>
<evidence type="ECO:0008006" key="3">
    <source>
        <dbReference type="Google" id="ProtNLM"/>
    </source>
</evidence>
<dbReference type="AlphaFoldDB" id="Q1D5R4"/>
<evidence type="ECO:0000313" key="2">
    <source>
        <dbReference type="Proteomes" id="UP000002402"/>
    </source>
</evidence>
<accession>Q1D5R4</accession>
<gene>
    <name evidence="1" type="ordered locus">MXAN_3827</name>
</gene>
<protein>
    <recommendedName>
        <fullName evidence="3">DUF1552 domain-containing protein</fullName>
    </recommendedName>
</protein>
<dbReference type="Proteomes" id="UP000002402">
    <property type="component" value="Chromosome"/>
</dbReference>
<dbReference type="PROSITE" id="PS51318">
    <property type="entry name" value="TAT"/>
    <property type="match status" value="1"/>
</dbReference>
<organism evidence="1 2">
    <name type="scientific">Myxococcus xanthus (strain DK1622)</name>
    <dbReference type="NCBI Taxonomy" id="246197"/>
    <lineage>
        <taxon>Bacteria</taxon>
        <taxon>Pseudomonadati</taxon>
        <taxon>Myxococcota</taxon>
        <taxon>Myxococcia</taxon>
        <taxon>Myxococcales</taxon>
        <taxon>Cystobacterineae</taxon>
        <taxon>Myxococcaceae</taxon>
        <taxon>Myxococcus</taxon>
    </lineage>
</organism>
<dbReference type="HOGENOM" id="CLU_044709_0_0_7"/>
<dbReference type="eggNOG" id="COG2960">
    <property type="taxonomic scope" value="Bacteria"/>
</dbReference>
<keyword evidence="2" id="KW-1185">Reference proteome</keyword>